<sequence>MRLSLNPLAFGTAFALALCTSAALIGSGPAAACEGRTTLAQSYVGANKDVKAEYVYCANDLRSDVSTSTGAGSDIFARQNDVCGAACTTYCWTPSGGGPDPNDCTVIQDALLYDSENTGPLFSLDPATNTSMIVMTYNTCQTYILDQTNSSLTYCRSDWATLVNYIAFNCQATQNAHGGVCVADDQRWYIQVQHS</sequence>
<dbReference type="OrthoDB" id="3226519at2759"/>
<evidence type="ECO:0000256" key="1">
    <source>
        <dbReference type="SAM" id="SignalP"/>
    </source>
</evidence>
<feature type="chain" id="PRO_5034046908" evidence="1">
    <location>
        <begin position="23"/>
        <end position="195"/>
    </location>
</feature>
<proteinExistence type="predicted"/>
<dbReference type="Proteomes" id="UP000250043">
    <property type="component" value="Unassembled WGS sequence"/>
</dbReference>
<gene>
    <name evidence="2" type="ORF">OBBRIDRAFT_836274</name>
</gene>
<name>A0A8E2AVG4_9APHY</name>
<dbReference type="AlphaFoldDB" id="A0A8E2AVG4"/>
<reference evidence="2 3" key="1">
    <citation type="submission" date="2016-07" db="EMBL/GenBank/DDBJ databases">
        <title>Draft genome of the white-rot fungus Obba rivulosa 3A-2.</title>
        <authorList>
            <consortium name="DOE Joint Genome Institute"/>
            <person name="Miettinen O."/>
            <person name="Riley R."/>
            <person name="Acob R."/>
            <person name="Barry K."/>
            <person name="Cullen D."/>
            <person name="De Vries R."/>
            <person name="Hainaut M."/>
            <person name="Hatakka A."/>
            <person name="Henrissat B."/>
            <person name="Hilden K."/>
            <person name="Kuo R."/>
            <person name="Labutti K."/>
            <person name="Lipzen A."/>
            <person name="Makela M.R."/>
            <person name="Sandor L."/>
            <person name="Spatafora J.W."/>
            <person name="Grigoriev I.V."/>
            <person name="Hibbett D.S."/>
        </authorList>
    </citation>
    <scope>NUCLEOTIDE SEQUENCE [LARGE SCALE GENOMIC DNA]</scope>
    <source>
        <strain evidence="2 3">3A-2</strain>
    </source>
</reference>
<feature type="signal peptide" evidence="1">
    <location>
        <begin position="1"/>
        <end position="22"/>
    </location>
</feature>
<protein>
    <submittedName>
        <fullName evidence="2">Uncharacterized protein</fullName>
    </submittedName>
</protein>
<organism evidence="2 3">
    <name type="scientific">Obba rivulosa</name>
    <dbReference type="NCBI Taxonomy" id="1052685"/>
    <lineage>
        <taxon>Eukaryota</taxon>
        <taxon>Fungi</taxon>
        <taxon>Dikarya</taxon>
        <taxon>Basidiomycota</taxon>
        <taxon>Agaricomycotina</taxon>
        <taxon>Agaricomycetes</taxon>
        <taxon>Polyporales</taxon>
        <taxon>Gelatoporiaceae</taxon>
        <taxon>Obba</taxon>
    </lineage>
</organism>
<keyword evidence="3" id="KW-1185">Reference proteome</keyword>
<evidence type="ECO:0000313" key="2">
    <source>
        <dbReference type="EMBL" id="OCH88829.1"/>
    </source>
</evidence>
<evidence type="ECO:0000313" key="3">
    <source>
        <dbReference type="Proteomes" id="UP000250043"/>
    </source>
</evidence>
<dbReference type="EMBL" id="KV722442">
    <property type="protein sequence ID" value="OCH88829.1"/>
    <property type="molecule type" value="Genomic_DNA"/>
</dbReference>
<keyword evidence="1" id="KW-0732">Signal</keyword>
<accession>A0A8E2AVG4</accession>